<proteinExistence type="predicted"/>
<name>W6RS57_9CLOT</name>
<dbReference type="SUPFAM" id="SSF52540">
    <property type="entry name" value="P-loop containing nucleoside triphosphate hydrolases"/>
    <property type="match status" value="1"/>
</dbReference>
<evidence type="ECO:0008006" key="3">
    <source>
        <dbReference type="Google" id="ProtNLM"/>
    </source>
</evidence>
<dbReference type="AlphaFoldDB" id="W6RS57"/>
<keyword evidence="2" id="KW-1185">Reference proteome</keyword>
<dbReference type="HOGENOM" id="CLU_699775_0_0_9"/>
<dbReference type="InterPro" id="IPR027417">
    <property type="entry name" value="P-loop_NTPase"/>
</dbReference>
<gene>
    <name evidence="1" type="ORF">CM240_0221</name>
</gene>
<organism evidence="1 2">
    <name type="scientific">Clostridium bornimense</name>
    <dbReference type="NCBI Taxonomy" id="1216932"/>
    <lineage>
        <taxon>Bacteria</taxon>
        <taxon>Bacillati</taxon>
        <taxon>Bacillota</taxon>
        <taxon>Clostridia</taxon>
        <taxon>Eubacteriales</taxon>
        <taxon>Clostridiaceae</taxon>
        <taxon>Clostridium</taxon>
    </lineage>
</organism>
<protein>
    <recommendedName>
        <fullName evidence="3">AAA+ ATPase domain-containing protein</fullName>
    </recommendedName>
</protein>
<accession>W6RS57</accession>
<dbReference type="STRING" id="1216932.CM240_0221"/>
<dbReference type="Proteomes" id="UP000019426">
    <property type="component" value="Chromosome M2/40_rep1"/>
</dbReference>
<dbReference type="KEGG" id="clt:CM240_0221"/>
<dbReference type="Gene3D" id="3.40.50.300">
    <property type="entry name" value="P-loop containing nucleotide triphosphate hydrolases"/>
    <property type="match status" value="1"/>
</dbReference>
<dbReference type="RefSeq" id="WP_044035852.1">
    <property type="nucleotide sequence ID" value="NZ_HG917868.1"/>
</dbReference>
<evidence type="ECO:0000313" key="1">
    <source>
        <dbReference type="EMBL" id="CDM67391.1"/>
    </source>
</evidence>
<dbReference type="OrthoDB" id="2531964at2"/>
<dbReference type="PATRIC" id="fig|1216932.3.peg.201"/>
<dbReference type="EMBL" id="HG917868">
    <property type="protein sequence ID" value="CDM67391.1"/>
    <property type="molecule type" value="Genomic_DNA"/>
</dbReference>
<reference evidence="1 2" key="1">
    <citation type="submission" date="2013-11" db="EMBL/GenBank/DDBJ databases">
        <title>Complete genome sequence of Clostridum sp. M2/40.</title>
        <authorList>
            <person name="Wibberg D."/>
            <person name="Puehler A."/>
            <person name="Schlueter A."/>
        </authorList>
    </citation>
    <scope>NUCLEOTIDE SEQUENCE [LARGE SCALE GENOMIC DNA]</scope>
    <source>
        <strain evidence="2">M2/40</strain>
    </source>
</reference>
<sequence>MGEVSAENVFKPGCFSRYTYVCRHAPCIEETYEDKLEQDLKVSGCLISIVGPSKSGKTLLCEKVVENNRLIEISGIDFDEDNNLWKVILKKLNFTLEEWNKDKIINYFNKNNLVLLLDDFHYASKATQLNIAKQLKYALNKELKVIVISLPLLTDEAIRKNVDLIGRLILINVEPWKEKELQWIAINGYKKLDMNISRKNISNMATESLTSPQLMQSICLNLYFLIANSNIKNEDIGDKLLEKAYKITTLNFDYKDVIKALREGIRSRLNTRETYMVSGGKYLNSNELVINAIALNPPKMIMTVDELFLRVDSIIIDDKKTIKSEIEATLAKIVEMLKVEDPLYQVISYDGINLEILDPLFLFYLRWSGM</sequence>
<dbReference type="eggNOG" id="COG1474">
    <property type="taxonomic scope" value="Bacteria"/>
</dbReference>
<evidence type="ECO:0000313" key="2">
    <source>
        <dbReference type="Proteomes" id="UP000019426"/>
    </source>
</evidence>